<dbReference type="Proteomes" id="UP001249851">
    <property type="component" value="Unassembled WGS sequence"/>
</dbReference>
<accession>A0AAD9V7I7</accession>
<name>A0AAD9V7I7_ACRCE</name>
<evidence type="ECO:0000256" key="1">
    <source>
        <dbReference type="SAM" id="MobiDB-lite"/>
    </source>
</evidence>
<dbReference type="AlphaFoldDB" id="A0AAD9V7I7"/>
<reference evidence="2" key="2">
    <citation type="journal article" date="2023" name="Science">
        <title>Genomic signatures of disease resistance in endangered staghorn corals.</title>
        <authorList>
            <person name="Vollmer S.V."/>
            <person name="Selwyn J.D."/>
            <person name="Despard B.A."/>
            <person name="Roesel C.L."/>
        </authorList>
    </citation>
    <scope>NUCLEOTIDE SEQUENCE</scope>
    <source>
        <strain evidence="2">K2</strain>
    </source>
</reference>
<evidence type="ECO:0000313" key="3">
    <source>
        <dbReference type="Proteomes" id="UP001249851"/>
    </source>
</evidence>
<gene>
    <name evidence="2" type="ORF">P5673_012927</name>
</gene>
<feature type="region of interest" description="Disordered" evidence="1">
    <location>
        <begin position="125"/>
        <end position="144"/>
    </location>
</feature>
<sequence>MSHSDLDDNRLFDKVSSLFRLFCTPECDEGFDFEFKPAVVYMCGPMTGEWFTYPKGEKIPWPHCVKRLSNKDIDLVTDEVARRRAQISKRMQDIHSFVSPQNKPRQIGQPDARYLRIFNYLQRTKQPHDSSQSLSDVKSQQGAS</sequence>
<dbReference type="EMBL" id="JARQWQ010000024">
    <property type="protein sequence ID" value="KAK2563912.1"/>
    <property type="molecule type" value="Genomic_DNA"/>
</dbReference>
<organism evidence="2 3">
    <name type="scientific">Acropora cervicornis</name>
    <name type="common">Staghorn coral</name>
    <dbReference type="NCBI Taxonomy" id="6130"/>
    <lineage>
        <taxon>Eukaryota</taxon>
        <taxon>Metazoa</taxon>
        <taxon>Cnidaria</taxon>
        <taxon>Anthozoa</taxon>
        <taxon>Hexacorallia</taxon>
        <taxon>Scleractinia</taxon>
        <taxon>Astrocoeniina</taxon>
        <taxon>Acroporidae</taxon>
        <taxon>Acropora</taxon>
    </lineage>
</organism>
<proteinExistence type="predicted"/>
<protein>
    <submittedName>
        <fullName evidence="2">Uncharacterized protein</fullName>
    </submittedName>
</protein>
<comment type="caution">
    <text evidence="2">The sequence shown here is derived from an EMBL/GenBank/DDBJ whole genome shotgun (WGS) entry which is preliminary data.</text>
</comment>
<reference evidence="2" key="1">
    <citation type="journal article" date="2023" name="G3 (Bethesda)">
        <title>Whole genome assembly and annotation of the endangered Caribbean coral Acropora cervicornis.</title>
        <authorList>
            <person name="Selwyn J.D."/>
            <person name="Vollmer S.V."/>
        </authorList>
    </citation>
    <scope>NUCLEOTIDE SEQUENCE</scope>
    <source>
        <strain evidence="2">K2</strain>
    </source>
</reference>
<keyword evidence="3" id="KW-1185">Reference proteome</keyword>
<evidence type="ECO:0000313" key="2">
    <source>
        <dbReference type="EMBL" id="KAK2563912.1"/>
    </source>
</evidence>